<feature type="transmembrane region" description="Helical" evidence="2">
    <location>
        <begin position="47"/>
        <end position="69"/>
    </location>
</feature>
<comment type="similarity">
    <text evidence="1">Belongs to the sulfatase family.</text>
</comment>
<gene>
    <name evidence="4" type="ORF">EYC82_07085</name>
</gene>
<keyword evidence="2" id="KW-0812">Transmembrane</keyword>
<reference evidence="4" key="1">
    <citation type="submission" date="2019-02" db="EMBL/GenBank/DDBJ databases">
        <authorList>
            <person name="Li S.-H."/>
        </authorList>
    </citation>
    <scope>NUCLEOTIDE SEQUENCE</scope>
    <source>
        <strain evidence="4">IMCC11814</strain>
    </source>
</reference>
<dbReference type="SUPFAM" id="SSF53649">
    <property type="entry name" value="Alkaline phosphatase-like"/>
    <property type="match status" value="1"/>
</dbReference>
<keyword evidence="5" id="KW-1185">Reference proteome</keyword>
<proteinExistence type="inferred from homology"/>
<accession>A0ABT3T6J8</accession>
<evidence type="ECO:0000256" key="2">
    <source>
        <dbReference type="SAM" id="Phobius"/>
    </source>
</evidence>
<keyword evidence="2" id="KW-1133">Transmembrane helix</keyword>
<dbReference type="EMBL" id="SHNO01000001">
    <property type="protein sequence ID" value="MCX2977117.1"/>
    <property type="molecule type" value="Genomic_DNA"/>
</dbReference>
<feature type="transmembrane region" description="Helical" evidence="2">
    <location>
        <begin position="112"/>
        <end position="131"/>
    </location>
</feature>
<protein>
    <recommendedName>
        <fullName evidence="3">Sulfatase N-terminal domain-containing protein</fullName>
    </recommendedName>
</protein>
<dbReference type="PANTHER" id="PTHR42693:SF33">
    <property type="entry name" value="ARYLSULFATASE"/>
    <property type="match status" value="1"/>
</dbReference>
<dbReference type="InterPro" id="IPR017850">
    <property type="entry name" value="Alkaline_phosphatase_core_sf"/>
</dbReference>
<organism evidence="4 5">
    <name type="scientific">Candidatus Marimicrobium litorale</name>
    <dbReference type="NCBI Taxonomy" id="2518991"/>
    <lineage>
        <taxon>Bacteria</taxon>
        <taxon>Pseudomonadati</taxon>
        <taxon>Pseudomonadota</taxon>
        <taxon>Gammaproteobacteria</taxon>
        <taxon>Cellvibrionales</taxon>
        <taxon>Halieaceae</taxon>
        <taxon>Marimicrobium</taxon>
    </lineage>
</organism>
<feature type="transmembrane region" description="Helical" evidence="2">
    <location>
        <begin position="12"/>
        <end position="35"/>
    </location>
</feature>
<dbReference type="Pfam" id="PF00884">
    <property type="entry name" value="Sulfatase"/>
    <property type="match status" value="1"/>
</dbReference>
<dbReference type="Proteomes" id="UP001143304">
    <property type="component" value="Unassembled WGS sequence"/>
</dbReference>
<evidence type="ECO:0000313" key="4">
    <source>
        <dbReference type="EMBL" id="MCX2977117.1"/>
    </source>
</evidence>
<dbReference type="InterPro" id="IPR050738">
    <property type="entry name" value="Sulfatase"/>
</dbReference>
<name>A0ABT3T6J8_9GAMM</name>
<feature type="transmembrane region" description="Helical" evidence="2">
    <location>
        <begin position="76"/>
        <end position="97"/>
    </location>
</feature>
<comment type="caution">
    <text evidence="4">The sequence shown here is derived from an EMBL/GenBank/DDBJ whole genome shotgun (WGS) entry which is preliminary data.</text>
</comment>
<evidence type="ECO:0000256" key="1">
    <source>
        <dbReference type="ARBA" id="ARBA00008779"/>
    </source>
</evidence>
<sequence>MQTDEQFMSATRLTLYAAIASVYVALLGPLNIYVYNSEEFVSSPAELVGMLLLVVGILFLLLLCLLLTLPHRLKDILFRIIAIAFLGAWALSTFLYGEYGRLDGAPLTIERWGLLALAQSVIFLALTLLAVNMRPGVLFRLVGLVFLISLMTTAIDFFTLESKEKKNATTELPASLTQFSPEKNVLHVVLDELGSDLFFAALESDRELKRAFDGFTYFDNTLSVYPSTEMSIAALMTGAVYRNEEPKTEFLERLKQKKSGIRRLEAIGYEMDSHTTCRLGVLSRCSPTNSRILKQNVADIEALKLLDIFIFKSVPDFFKPNIYNHEQWFFLGMHARNSYLKSHAGIAHLLFEKYLEQLTVSPDSSPRYHFFHSMVTHTPADLDASCKILEHSEQDRLTSIDFVKCGLGHFVTLLKTLKGLGIYDQTMIVLSSDHGDHWQGHQFDIEAFEDRGITKRMLTRSSATLAIKPFDSRGPMAVSEAPVSLRDIPATILAAHGLEPESEATDGVRDVFSVGEEASREREFLHYKWEHKYWSASRLPPIITLKVNGHLKNPESWQTLGEPDGAAVN</sequence>
<dbReference type="Gene3D" id="3.40.720.10">
    <property type="entry name" value="Alkaline Phosphatase, subunit A"/>
    <property type="match status" value="1"/>
</dbReference>
<evidence type="ECO:0000313" key="5">
    <source>
        <dbReference type="Proteomes" id="UP001143304"/>
    </source>
</evidence>
<feature type="transmembrane region" description="Helical" evidence="2">
    <location>
        <begin position="138"/>
        <end position="160"/>
    </location>
</feature>
<dbReference type="RefSeq" id="WP_279248846.1">
    <property type="nucleotide sequence ID" value="NZ_SHNO01000001.1"/>
</dbReference>
<keyword evidence="2" id="KW-0472">Membrane</keyword>
<dbReference type="InterPro" id="IPR000917">
    <property type="entry name" value="Sulfatase_N"/>
</dbReference>
<evidence type="ECO:0000259" key="3">
    <source>
        <dbReference type="Pfam" id="PF00884"/>
    </source>
</evidence>
<dbReference type="PANTHER" id="PTHR42693">
    <property type="entry name" value="ARYLSULFATASE FAMILY MEMBER"/>
    <property type="match status" value="1"/>
</dbReference>
<feature type="domain" description="Sulfatase N-terminal" evidence="3">
    <location>
        <begin position="183"/>
        <end position="497"/>
    </location>
</feature>